<sequence>MGDGKDSHLHGDTSLQQQRPALPPWGKLSVRIWGGHTWGWILRAPQPPGTSVPAGVRLLLGVISPSSCSRQRAELSEQVPEQGQDRFSYDYDTIRNGGLIFAVVAFVIGLLIILSQRFHCGGRKKRRQGNEDEL</sequence>
<evidence type="ECO:0000256" key="2">
    <source>
        <dbReference type="ARBA" id="ARBA00005948"/>
    </source>
</evidence>
<evidence type="ECO:0000313" key="18">
    <source>
        <dbReference type="RefSeq" id="XP_030918268.1"/>
    </source>
</evidence>
<comment type="subcellular location">
    <subcellularLocation>
        <location evidence="1">Membrane</location>
        <topology evidence="1">Single-pass type III membrane protein</topology>
    </subcellularLocation>
</comment>
<evidence type="ECO:0000256" key="7">
    <source>
        <dbReference type="ARBA" id="ARBA00022958"/>
    </source>
</evidence>
<dbReference type="GO" id="GO:0006813">
    <property type="term" value="P:potassium ion transport"/>
    <property type="evidence" value="ECO:0007669"/>
    <property type="project" value="UniProtKB-KW"/>
</dbReference>
<keyword evidence="10 15" id="KW-0406">Ion transport</keyword>
<dbReference type="PANTHER" id="PTHR14132:SF3">
    <property type="entry name" value="SODIUM_POTASSIUM-TRANSPORTING ATPASE SUBUNIT GAMMA"/>
    <property type="match status" value="1"/>
</dbReference>
<evidence type="ECO:0000256" key="5">
    <source>
        <dbReference type="ARBA" id="ARBA00022607"/>
    </source>
</evidence>
<keyword evidence="6 15" id="KW-0812">Transmembrane</keyword>
<keyword evidence="5" id="KW-0740">Sodium/potassium transport</keyword>
<accession>A0A8N5EVZ7</accession>
<keyword evidence="3 15" id="KW-0813">Transport</keyword>
<evidence type="ECO:0000256" key="3">
    <source>
        <dbReference type="ARBA" id="ARBA00022448"/>
    </source>
</evidence>
<evidence type="ECO:0000256" key="8">
    <source>
        <dbReference type="ARBA" id="ARBA00022989"/>
    </source>
</evidence>
<dbReference type="CDD" id="cd20318">
    <property type="entry name" value="FXYD2"/>
    <property type="match status" value="1"/>
</dbReference>
<dbReference type="Proteomes" id="UP000504602">
    <property type="component" value="Unplaced"/>
</dbReference>
<dbReference type="FunFam" id="1.20.5.780:FF:000004">
    <property type="entry name" value="FXYD domain-containing ion transport regulator"/>
    <property type="match status" value="1"/>
</dbReference>
<dbReference type="AlphaFoldDB" id="A0A8N5EVZ7"/>
<dbReference type="GO" id="GO:0006814">
    <property type="term" value="P:sodium ion transport"/>
    <property type="evidence" value="ECO:0007669"/>
    <property type="project" value="UniProtKB-KW"/>
</dbReference>
<organism evidence="17 18">
    <name type="scientific">Geospiza fortis</name>
    <name type="common">Medium ground-finch</name>
    <dbReference type="NCBI Taxonomy" id="48883"/>
    <lineage>
        <taxon>Eukaryota</taxon>
        <taxon>Metazoa</taxon>
        <taxon>Chordata</taxon>
        <taxon>Craniata</taxon>
        <taxon>Vertebrata</taxon>
        <taxon>Euteleostomi</taxon>
        <taxon>Archelosauria</taxon>
        <taxon>Archosauria</taxon>
        <taxon>Dinosauria</taxon>
        <taxon>Saurischia</taxon>
        <taxon>Theropoda</taxon>
        <taxon>Coelurosauria</taxon>
        <taxon>Aves</taxon>
        <taxon>Neognathae</taxon>
        <taxon>Neoaves</taxon>
        <taxon>Telluraves</taxon>
        <taxon>Australaves</taxon>
        <taxon>Passeriformes</taxon>
        <taxon>Thraupidae</taxon>
        <taxon>Geospiza</taxon>
    </lineage>
</organism>
<comment type="subunit">
    <text evidence="14">Regulatory subunit of the sodium/potassium-transporting ATPase which is composed of a catalytic alpha subunit, an auxiliary non-catalytic beta subunit and an additional regulatory subunit.</text>
</comment>
<dbReference type="PROSITE" id="PS01310">
    <property type="entry name" value="FXYD"/>
    <property type="match status" value="1"/>
</dbReference>
<proteinExistence type="inferred from homology"/>
<evidence type="ECO:0000256" key="15">
    <source>
        <dbReference type="RuleBase" id="RU364131"/>
    </source>
</evidence>
<dbReference type="InterPro" id="IPR000272">
    <property type="entry name" value="Ion-transport_regulator_FXYD"/>
</dbReference>
<dbReference type="Gene3D" id="1.20.5.780">
    <property type="entry name" value="Single helix bin"/>
    <property type="match status" value="1"/>
</dbReference>
<evidence type="ECO:0000313" key="17">
    <source>
        <dbReference type="Proteomes" id="UP000504602"/>
    </source>
</evidence>
<dbReference type="InterPro" id="IPR047297">
    <property type="entry name" value="FXYD_motif"/>
</dbReference>
<evidence type="ECO:0000256" key="1">
    <source>
        <dbReference type="ARBA" id="ARBA00004183"/>
    </source>
</evidence>
<evidence type="ECO:0000256" key="14">
    <source>
        <dbReference type="ARBA" id="ARBA00034793"/>
    </source>
</evidence>
<dbReference type="GO" id="GO:0017080">
    <property type="term" value="F:sodium channel regulator activity"/>
    <property type="evidence" value="ECO:0007669"/>
    <property type="project" value="TreeGrafter"/>
</dbReference>
<dbReference type="PANTHER" id="PTHR14132">
    <property type="entry name" value="SODIUM/POTASSIUM-TRANSPORTING ATPASE SUBUNIT GAMMA"/>
    <property type="match status" value="1"/>
</dbReference>
<keyword evidence="8 15" id="KW-1133">Transmembrane helix</keyword>
<keyword evidence="4" id="KW-0633">Potassium transport</keyword>
<dbReference type="GeneID" id="106631970"/>
<evidence type="ECO:0000256" key="12">
    <source>
        <dbReference type="ARBA" id="ARBA00023201"/>
    </source>
</evidence>
<dbReference type="OrthoDB" id="8430468at2759"/>
<keyword evidence="9" id="KW-0915">Sodium</keyword>
<evidence type="ECO:0000256" key="16">
    <source>
        <dbReference type="SAM" id="MobiDB-lite"/>
    </source>
</evidence>
<keyword evidence="11 15" id="KW-0472">Membrane</keyword>
<evidence type="ECO:0000256" key="4">
    <source>
        <dbReference type="ARBA" id="ARBA00022538"/>
    </source>
</evidence>
<protein>
    <recommendedName>
        <fullName evidence="15">FXYD domain-containing ion transport regulator</fullName>
    </recommendedName>
</protein>
<evidence type="ECO:0000256" key="13">
    <source>
        <dbReference type="ARBA" id="ARBA00034654"/>
    </source>
</evidence>
<feature type="region of interest" description="Disordered" evidence="16">
    <location>
        <begin position="1"/>
        <end position="21"/>
    </location>
</feature>
<keyword evidence="12" id="KW-0739">Sodium transport</keyword>
<name>A0A8N5EVZ7_GEOFO</name>
<comment type="similarity">
    <text evidence="2 15">Belongs to the FXYD family.</text>
</comment>
<evidence type="ECO:0000256" key="6">
    <source>
        <dbReference type="ARBA" id="ARBA00022692"/>
    </source>
</evidence>
<reference evidence="18" key="1">
    <citation type="submission" date="2025-08" db="UniProtKB">
        <authorList>
            <consortium name="RefSeq"/>
        </authorList>
    </citation>
    <scope>IDENTIFICATION</scope>
</reference>
<keyword evidence="17" id="KW-1185">Reference proteome</keyword>
<comment type="function">
    <text evidence="13">May be involved in forming the receptor site for cardiac glycoside binding or may modulate the transport function of the sodium ATPase.</text>
</comment>
<evidence type="ECO:0000256" key="9">
    <source>
        <dbReference type="ARBA" id="ARBA00023053"/>
    </source>
</evidence>
<evidence type="ECO:0000256" key="11">
    <source>
        <dbReference type="ARBA" id="ARBA00023136"/>
    </source>
</evidence>
<dbReference type="Pfam" id="PF02038">
    <property type="entry name" value="ATP1G1_PLM_MAT8"/>
    <property type="match status" value="1"/>
</dbReference>
<dbReference type="GO" id="GO:0043269">
    <property type="term" value="P:regulation of monoatomic ion transport"/>
    <property type="evidence" value="ECO:0007669"/>
    <property type="project" value="InterPro"/>
</dbReference>
<gene>
    <name evidence="18" type="primary">LOC106631970</name>
</gene>
<dbReference type="RefSeq" id="XP_030918268.1">
    <property type="nucleotide sequence ID" value="XM_031062408.1"/>
</dbReference>
<feature type="transmembrane region" description="Helical" evidence="15">
    <location>
        <begin position="98"/>
        <end position="118"/>
    </location>
</feature>
<dbReference type="InterPro" id="IPR047282">
    <property type="entry name" value="ATNG"/>
</dbReference>
<feature type="compositionally biased region" description="Basic and acidic residues" evidence="16">
    <location>
        <begin position="1"/>
        <end position="11"/>
    </location>
</feature>
<keyword evidence="7" id="KW-0630">Potassium</keyword>
<evidence type="ECO:0000256" key="10">
    <source>
        <dbReference type="ARBA" id="ARBA00023065"/>
    </source>
</evidence>
<dbReference type="GO" id="GO:0016020">
    <property type="term" value="C:membrane"/>
    <property type="evidence" value="ECO:0007669"/>
    <property type="project" value="UniProtKB-SubCell"/>
</dbReference>